<organism evidence="1">
    <name type="scientific">Streptomyces sp. NBC_01393</name>
    <dbReference type="NCBI Taxonomy" id="2903851"/>
    <lineage>
        <taxon>Bacteria</taxon>
        <taxon>Bacillati</taxon>
        <taxon>Actinomycetota</taxon>
        <taxon>Actinomycetes</taxon>
        <taxon>Kitasatosporales</taxon>
        <taxon>Streptomycetaceae</taxon>
        <taxon>Streptomyces</taxon>
    </lineage>
</organism>
<sequence>MNPMYHLLEKHNPNRSKHWWIRLGTSDTDTSHVISTNLAAAVDNLGDDLNHSFYWDQGHATNVDPGDFIKWVAKVTGYKK</sequence>
<gene>
    <name evidence="1" type="ORF">OG699_37070</name>
</gene>
<evidence type="ECO:0000313" key="1">
    <source>
        <dbReference type="EMBL" id="WTZ13080.1"/>
    </source>
</evidence>
<name>A0AAU3I5H0_9ACTN</name>
<proteinExistence type="predicted"/>
<reference evidence="1" key="1">
    <citation type="submission" date="2022-10" db="EMBL/GenBank/DDBJ databases">
        <title>The complete genomes of actinobacterial strains from the NBC collection.</title>
        <authorList>
            <person name="Joergensen T.S."/>
            <person name="Alvarez Arevalo M."/>
            <person name="Sterndorff E.B."/>
            <person name="Faurdal D."/>
            <person name="Vuksanovic O."/>
            <person name="Mourched A.-S."/>
            <person name="Charusanti P."/>
            <person name="Shaw S."/>
            <person name="Blin K."/>
            <person name="Weber T."/>
        </authorList>
    </citation>
    <scope>NUCLEOTIDE SEQUENCE</scope>
    <source>
        <strain evidence="1">NBC_01393</strain>
    </source>
</reference>
<dbReference type="EMBL" id="CP109546">
    <property type="protein sequence ID" value="WTZ13080.1"/>
    <property type="molecule type" value="Genomic_DNA"/>
</dbReference>
<accession>A0AAU3I5H0</accession>
<dbReference type="InterPro" id="IPR029058">
    <property type="entry name" value="AB_hydrolase_fold"/>
</dbReference>
<dbReference type="AlphaFoldDB" id="A0AAU3I5H0"/>
<protein>
    <recommendedName>
        <fullName evidence="2">Esterase</fullName>
    </recommendedName>
</protein>
<evidence type="ECO:0008006" key="2">
    <source>
        <dbReference type="Google" id="ProtNLM"/>
    </source>
</evidence>
<dbReference type="Gene3D" id="3.40.50.1820">
    <property type="entry name" value="alpha/beta hydrolase"/>
    <property type="match status" value="1"/>
</dbReference>